<dbReference type="InterPro" id="IPR036864">
    <property type="entry name" value="Zn2-C6_fun-type_DNA-bd_sf"/>
</dbReference>
<dbReference type="InterPro" id="IPR001138">
    <property type="entry name" value="Zn2Cys6_DnaBD"/>
</dbReference>
<keyword evidence="2" id="KW-0479">Metal-binding</keyword>
<evidence type="ECO:0000313" key="8">
    <source>
        <dbReference type="Proteomes" id="UP000028545"/>
    </source>
</evidence>
<dbReference type="SMART" id="SM00906">
    <property type="entry name" value="Fungal_trans"/>
    <property type="match status" value="1"/>
</dbReference>
<dbReference type="GO" id="GO:0000981">
    <property type="term" value="F:DNA-binding transcription factor activity, RNA polymerase II-specific"/>
    <property type="evidence" value="ECO:0007669"/>
    <property type="project" value="InterPro"/>
</dbReference>
<dbReference type="GeneID" id="27725549"/>
<dbReference type="EMBL" id="JOWA01000103">
    <property type="protein sequence ID" value="KEZ42060.1"/>
    <property type="molecule type" value="Genomic_DNA"/>
</dbReference>
<evidence type="ECO:0000256" key="1">
    <source>
        <dbReference type="ARBA" id="ARBA00004123"/>
    </source>
</evidence>
<organism evidence="7 8">
    <name type="scientific">Pseudallescheria apiosperma</name>
    <name type="common">Scedosporium apiospermum</name>
    <dbReference type="NCBI Taxonomy" id="563466"/>
    <lineage>
        <taxon>Eukaryota</taxon>
        <taxon>Fungi</taxon>
        <taxon>Dikarya</taxon>
        <taxon>Ascomycota</taxon>
        <taxon>Pezizomycotina</taxon>
        <taxon>Sordariomycetes</taxon>
        <taxon>Hypocreomycetidae</taxon>
        <taxon>Microascales</taxon>
        <taxon>Microascaceae</taxon>
        <taxon>Scedosporium</taxon>
    </lineage>
</organism>
<keyword evidence="5" id="KW-0539">Nucleus</keyword>
<keyword evidence="4" id="KW-0804">Transcription</keyword>
<evidence type="ECO:0000313" key="7">
    <source>
        <dbReference type="EMBL" id="KEZ42060.1"/>
    </source>
</evidence>
<evidence type="ECO:0000256" key="3">
    <source>
        <dbReference type="ARBA" id="ARBA00023015"/>
    </source>
</evidence>
<comment type="subcellular location">
    <subcellularLocation>
        <location evidence="1">Nucleus</location>
    </subcellularLocation>
</comment>
<feature type="domain" description="Zn(2)-C6 fungal-type" evidence="6">
    <location>
        <begin position="14"/>
        <end position="42"/>
    </location>
</feature>
<dbReference type="Proteomes" id="UP000028545">
    <property type="component" value="Unassembled WGS sequence"/>
</dbReference>
<dbReference type="HOGENOM" id="CLU_008241_1_0_1"/>
<dbReference type="CDD" id="cd12148">
    <property type="entry name" value="fungal_TF_MHR"/>
    <property type="match status" value="1"/>
</dbReference>
<protein>
    <recommendedName>
        <fullName evidence="6">Zn(2)-C6 fungal-type domain-containing protein</fullName>
    </recommendedName>
</protein>
<dbReference type="VEuPathDB" id="FungiDB:SAPIO_CDS6477"/>
<dbReference type="AlphaFoldDB" id="A0A084G3Z8"/>
<dbReference type="KEGG" id="sapo:SAPIO_CDS6477"/>
<reference evidence="7 8" key="1">
    <citation type="journal article" date="2014" name="Genome Announc.">
        <title>Draft genome sequence of the pathogenic fungus Scedosporium apiospermum.</title>
        <authorList>
            <person name="Vandeputte P."/>
            <person name="Ghamrawi S."/>
            <person name="Rechenmann M."/>
            <person name="Iltis A."/>
            <person name="Giraud S."/>
            <person name="Fleury M."/>
            <person name="Thornton C."/>
            <person name="Delhaes L."/>
            <person name="Meyer W."/>
            <person name="Papon N."/>
            <person name="Bouchara J.P."/>
        </authorList>
    </citation>
    <scope>NUCLEOTIDE SEQUENCE [LARGE SCALE GENOMIC DNA]</scope>
    <source>
        <strain evidence="7 8">IHEM 14462</strain>
    </source>
</reference>
<dbReference type="GO" id="GO:0006351">
    <property type="term" value="P:DNA-templated transcription"/>
    <property type="evidence" value="ECO:0007669"/>
    <property type="project" value="InterPro"/>
</dbReference>
<proteinExistence type="predicted"/>
<evidence type="ECO:0000259" key="6">
    <source>
        <dbReference type="PROSITE" id="PS50048"/>
    </source>
</evidence>
<dbReference type="InterPro" id="IPR007219">
    <property type="entry name" value="XnlR_reg_dom"/>
</dbReference>
<dbReference type="OMA" id="CRFHADE"/>
<dbReference type="PANTHER" id="PTHR47338:SF7">
    <property type="entry name" value="ZN(II)2CYS6 TRANSCRIPTION FACTOR (EUROFUNG)"/>
    <property type="match status" value="1"/>
</dbReference>
<name>A0A084G3Z8_PSEDA</name>
<gene>
    <name evidence="7" type="ORF">SAPIO_CDS6477</name>
</gene>
<dbReference type="CDD" id="cd00067">
    <property type="entry name" value="GAL4"/>
    <property type="match status" value="2"/>
</dbReference>
<accession>A0A084G3Z8</accession>
<comment type="caution">
    <text evidence="7">The sequence shown here is derived from an EMBL/GenBank/DDBJ whole genome shotgun (WGS) entry which is preliminary data.</text>
</comment>
<dbReference type="SUPFAM" id="SSF57701">
    <property type="entry name" value="Zn2/Cys6 DNA-binding domain"/>
    <property type="match status" value="2"/>
</dbReference>
<dbReference type="GO" id="GO:0003677">
    <property type="term" value="F:DNA binding"/>
    <property type="evidence" value="ECO:0007669"/>
    <property type="project" value="InterPro"/>
</dbReference>
<dbReference type="PANTHER" id="PTHR47338">
    <property type="entry name" value="ZN(II)2CYS6 TRANSCRIPTION FACTOR (EUROFUNG)-RELATED"/>
    <property type="match status" value="1"/>
</dbReference>
<dbReference type="GO" id="GO:0005634">
    <property type="term" value="C:nucleus"/>
    <property type="evidence" value="ECO:0007669"/>
    <property type="project" value="UniProtKB-SubCell"/>
</dbReference>
<dbReference type="RefSeq" id="XP_016641859.1">
    <property type="nucleotide sequence ID" value="XM_016788568.1"/>
</dbReference>
<dbReference type="Pfam" id="PF00172">
    <property type="entry name" value="Zn_clus"/>
    <property type="match status" value="2"/>
</dbReference>
<dbReference type="PROSITE" id="PS50048">
    <property type="entry name" value="ZN2_CY6_FUNGAL_2"/>
    <property type="match status" value="2"/>
</dbReference>
<dbReference type="GO" id="GO:0008270">
    <property type="term" value="F:zinc ion binding"/>
    <property type="evidence" value="ECO:0007669"/>
    <property type="project" value="InterPro"/>
</dbReference>
<dbReference type="OrthoDB" id="2563500at2759"/>
<keyword evidence="3" id="KW-0805">Transcription regulation</keyword>
<feature type="domain" description="Zn(2)-C6 fungal-type" evidence="6">
    <location>
        <begin position="71"/>
        <end position="101"/>
    </location>
</feature>
<dbReference type="PROSITE" id="PS00463">
    <property type="entry name" value="ZN2_CY6_FUNGAL_1"/>
    <property type="match status" value="2"/>
</dbReference>
<evidence type="ECO:0000256" key="5">
    <source>
        <dbReference type="ARBA" id="ARBA00023242"/>
    </source>
</evidence>
<evidence type="ECO:0000256" key="2">
    <source>
        <dbReference type="ARBA" id="ARBA00022723"/>
    </source>
</evidence>
<evidence type="ECO:0000256" key="4">
    <source>
        <dbReference type="ARBA" id="ARBA00023163"/>
    </source>
</evidence>
<dbReference type="InterPro" id="IPR050815">
    <property type="entry name" value="TF_fung"/>
</dbReference>
<dbReference type="Gene3D" id="4.10.240.10">
    <property type="entry name" value="Zn(2)-C6 fungal-type DNA-binding domain"/>
    <property type="match status" value="2"/>
</dbReference>
<dbReference type="Pfam" id="PF04082">
    <property type="entry name" value="Fungal_trans"/>
    <property type="match status" value="1"/>
</dbReference>
<dbReference type="SMART" id="SM00066">
    <property type="entry name" value="GAL4"/>
    <property type="match status" value="2"/>
</dbReference>
<keyword evidence="8" id="KW-1185">Reference proteome</keyword>
<sequence length="710" mass="79339">MESAASQSERPLFACIICRARKVKCDKAPSGCTRCRSVGVQCPGYRSQSIEREEIDNIYRRAGLERRRAGACQECRAAKAKCSQTKPRCRRCEARDTPCNYPSSTNGQQRHARSPSLRDALEPMDVQRLGVALYQSTLPDKAGLKVLAESYFKHIHCLRNLGFIHKPAFIRSIDQGTTALEFGEAVLYLAMVLYAEYGLRIGDNAFVYMLVGCCTRMSRLLRMDEEDSRFESPDISGEALTRRESKRRLMWSCYILDSFVGAGVDGNLSWTTDLPHIPLPCPERNFLHQTKTPPVYPEVDQRLHSFTSTGLRGNIPRIVYLRTQVLRHIRDHNAANPARPPPWDENSTFMQLLNQLECWYKELPDFLIFNDINIYIHKEQHTPGSFFFLHLTYHASVFDLTRVALPGYNFPLATALADAPADFVIESRQKAWHHACCVSTLLAAALECGPEALDDHYTSTAAYESTKIHVICLTTVGSGDSSSHSRCVEHIKTNLKVLSATHPYSDMPNVYLSALIPLLKRFGFSDIAAKWEPFQNTTLHPSSQSTEVIGPVETAYLNQIATFRLARREVAANNEDANNCKVKARTPWTLFPSVPSSPRTDQAAAAGLSDHQPSQFVHDQYQDANLEQFVATEAAAAPSAAHVLMTGQDPAAGGVVGAVPGTAAAAQLDQQQYLRMAEEIGQYMTWDVALPSQFDFPMEEYFETPPDFEV</sequence>